<dbReference type="PROSITE" id="PS50048">
    <property type="entry name" value="ZN2_CY6_FUNGAL_2"/>
    <property type="match status" value="1"/>
</dbReference>
<evidence type="ECO:0000259" key="3">
    <source>
        <dbReference type="PROSITE" id="PS50048"/>
    </source>
</evidence>
<gene>
    <name evidence="4" type="ORF">COCVIDRAFT_43030</name>
</gene>
<evidence type="ECO:0000256" key="1">
    <source>
        <dbReference type="ARBA" id="ARBA00023242"/>
    </source>
</evidence>
<dbReference type="GO" id="GO:0008270">
    <property type="term" value="F:zinc ion binding"/>
    <property type="evidence" value="ECO:0007669"/>
    <property type="project" value="InterPro"/>
</dbReference>
<dbReference type="CDD" id="cd00067">
    <property type="entry name" value="GAL4"/>
    <property type="match status" value="1"/>
</dbReference>
<feature type="domain" description="Zn(2)-C6 fungal-type" evidence="3">
    <location>
        <begin position="32"/>
        <end position="61"/>
    </location>
</feature>
<dbReference type="PANTHER" id="PTHR47785:SF4">
    <property type="entry name" value="ZN(II)2CYS6 TRANSCRIPTION FACTOR (EUROFUNG)"/>
    <property type="match status" value="1"/>
</dbReference>
<feature type="region of interest" description="Disordered" evidence="2">
    <location>
        <begin position="1"/>
        <end position="24"/>
    </location>
</feature>
<dbReference type="SMART" id="SM00066">
    <property type="entry name" value="GAL4"/>
    <property type="match status" value="1"/>
</dbReference>
<keyword evidence="5" id="KW-1185">Reference proteome</keyword>
<dbReference type="Pfam" id="PF00172">
    <property type="entry name" value="Zn_clus"/>
    <property type="match status" value="1"/>
</dbReference>
<dbReference type="EMBL" id="KI968880">
    <property type="protein sequence ID" value="EUN20871.1"/>
    <property type="molecule type" value="Genomic_DNA"/>
</dbReference>
<reference evidence="4 5" key="1">
    <citation type="journal article" date="2013" name="PLoS Genet.">
        <title>Comparative genome structure, secondary metabolite, and effector coding capacity across Cochliobolus pathogens.</title>
        <authorList>
            <person name="Condon B.J."/>
            <person name="Leng Y."/>
            <person name="Wu D."/>
            <person name="Bushley K.E."/>
            <person name="Ohm R.A."/>
            <person name="Otillar R."/>
            <person name="Martin J."/>
            <person name="Schackwitz W."/>
            <person name="Grimwood J."/>
            <person name="MohdZainudin N."/>
            <person name="Xue C."/>
            <person name="Wang R."/>
            <person name="Manning V.A."/>
            <person name="Dhillon B."/>
            <person name="Tu Z.J."/>
            <person name="Steffenson B.J."/>
            <person name="Salamov A."/>
            <person name="Sun H."/>
            <person name="Lowry S."/>
            <person name="LaButti K."/>
            <person name="Han J."/>
            <person name="Copeland A."/>
            <person name="Lindquist E."/>
            <person name="Barry K."/>
            <person name="Schmutz J."/>
            <person name="Baker S.E."/>
            <person name="Ciuffetti L.M."/>
            <person name="Grigoriev I.V."/>
            <person name="Zhong S."/>
            <person name="Turgeon B.G."/>
        </authorList>
    </citation>
    <scope>NUCLEOTIDE SEQUENCE [LARGE SCALE GENOMIC DNA]</scope>
    <source>
        <strain evidence="4 5">FI3</strain>
    </source>
</reference>
<dbReference type="InterPro" id="IPR036864">
    <property type="entry name" value="Zn2-C6_fun-type_DNA-bd_sf"/>
</dbReference>
<dbReference type="HOGENOM" id="CLU_555464_0_0_1"/>
<evidence type="ECO:0000256" key="2">
    <source>
        <dbReference type="SAM" id="MobiDB-lite"/>
    </source>
</evidence>
<dbReference type="RefSeq" id="XP_014550445.1">
    <property type="nucleotide sequence ID" value="XM_014694959.1"/>
</dbReference>
<accession>W7DXT8</accession>
<dbReference type="AlphaFoldDB" id="W7DXT8"/>
<name>W7DXT8_BIPV3</name>
<proteinExistence type="predicted"/>
<dbReference type="CDD" id="cd12148">
    <property type="entry name" value="fungal_TF_MHR"/>
    <property type="match status" value="1"/>
</dbReference>
<dbReference type="SUPFAM" id="SSF57701">
    <property type="entry name" value="Zn2/Cys6 DNA-binding domain"/>
    <property type="match status" value="1"/>
</dbReference>
<dbReference type="PANTHER" id="PTHR47785">
    <property type="entry name" value="ZN(II)2CYS6 TRANSCRIPTION FACTOR (EUROFUNG)-RELATED-RELATED"/>
    <property type="match status" value="1"/>
</dbReference>
<dbReference type="Gene3D" id="4.10.240.10">
    <property type="entry name" value="Zn(2)-C6 fungal-type DNA-binding domain"/>
    <property type="match status" value="1"/>
</dbReference>
<dbReference type="InterPro" id="IPR001138">
    <property type="entry name" value="Zn2Cys6_DnaBD"/>
</dbReference>
<protein>
    <recommendedName>
        <fullName evidence="3">Zn(2)-C6 fungal-type domain-containing protein</fullName>
    </recommendedName>
</protein>
<dbReference type="GO" id="GO:0000981">
    <property type="term" value="F:DNA-binding transcription factor activity, RNA polymerase II-specific"/>
    <property type="evidence" value="ECO:0007669"/>
    <property type="project" value="InterPro"/>
</dbReference>
<evidence type="ECO:0000313" key="5">
    <source>
        <dbReference type="Proteomes" id="UP000054337"/>
    </source>
</evidence>
<feature type="compositionally biased region" description="Polar residues" evidence="2">
    <location>
        <begin position="10"/>
        <end position="19"/>
    </location>
</feature>
<dbReference type="GeneID" id="26257439"/>
<keyword evidence="1" id="KW-0539">Nucleus</keyword>
<sequence>MSLLPAPDAQDQNSSSTNEKSWRTSRTRVPRACKSCFARKVKCNRASPCKTCCRRGTECVYYNIEPATEPRSLPNLENLPSAGYKKLHGTHGELEGLGRGRSVIPIDPQLYVIPIDPQRGHGTEAFLSKELHRLSVSYVTNVHTLHPIFDNPQEMCDEFINDLLMVKGIIPNPRNACVLLFFALGSFQSTTNSIGSSSPLPGSVYYSYAKDIFKYKLGERDILVAQALTLAALWTNQNGMLEDSIAHVSNARDIYRDVAKKLTAFTSTSLTKEAGRSTWICQNLVNGTNNCFDWNRTIPAPWFWTTVGEFPERVFWTKVSLQDIFDNFHDCVRLHLPTTMEISEKTLCTLKSITDMQIVTLKDWRSTLSSQMAWKDIGPPPTDPLVASLQAEHCEGMVKLLRPYVGIALQVHVPSTEAQLSKGQQWILEVVALWVMFTHSSIVCFDRVGATTNSTYEMYQDTSCSTVMLSNPVNTGHTLFKKALLLRALRFSAIHPWIAEQTKLTDEAMDKLYRYTIKRLSKFLPSHSILSRNLEALNRVWSLEDSMLWKELVKEYELI</sequence>
<dbReference type="Proteomes" id="UP000054337">
    <property type="component" value="Unassembled WGS sequence"/>
</dbReference>
<evidence type="ECO:0000313" key="4">
    <source>
        <dbReference type="EMBL" id="EUN20871.1"/>
    </source>
</evidence>
<dbReference type="OrthoDB" id="3694945at2759"/>
<organism evidence="4 5">
    <name type="scientific">Bipolaris victoriae (strain FI3)</name>
    <name type="common">Victoria blight of oats agent</name>
    <name type="synonym">Cochliobolus victoriae</name>
    <dbReference type="NCBI Taxonomy" id="930091"/>
    <lineage>
        <taxon>Eukaryota</taxon>
        <taxon>Fungi</taxon>
        <taxon>Dikarya</taxon>
        <taxon>Ascomycota</taxon>
        <taxon>Pezizomycotina</taxon>
        <taxon>Dothideomycetes</taxon>
        <taxon>Pleosporomycetidae</taxon>
        <taxon>Pleosporales</taxon>
        <taxon>Pleosporineae</taxon>
        <taxon>Pleosporaceae</taxon>
        <taxon>Bipolaris</taxon>
    </lineage>
</organism>
<dbReference type="InterPro" id="IPR053181">
    <property type="entry name" value="EcdB-like_regulator"/>
</dbReference>